<evidence type="ECO:0000313" key="3">
    <source>
        <dbReference type="Proteomes" id="UP000765845"/>
    </source>
</evidence>
<keyword evidence="1" id="KW-0472">Membrane</keyword>
<comment type="caution">
    <text evidence="2">The sequence shown here is derived from an EMBL/GenBank/DDBJ whole genome shotgun (WGS) entry which is preliminary data.</text>
</comment>
<protein>
    <recommendedName>
        <fullName evidence="4">DUF3592 domain-containing protein</fullName>
    </recommendedName>
</protein>
<dbReference type="Proteomes" id="UP000765845">
    <property type="component" value="Unassembled WGS sequence"/>
</dbReference>
<dbReference type="RefSeq" id="WP_168448662.1">
    <property type="nucleotide sequence ID" value="NZ_JAAWWK010000001.1"/>
</dbReference>
<keyword evidence="1" id="KW-0812">Transmembrane</keyword>
<keyword evidence="3" id="KW-1185">Reference proteome</keyword>
<proteinExistence type="predicted"/>
<feature type="transmembrane region" description="Helical" evidence="1">
    <location>
        <begin position="7"/>
        <end position="28"/>
    </location>
</feature>
<dbReference type="EMBL" id="JAAWWK010000001">
    <property type="protein sequence ID" value="NKI16126.1"/>
    <property type="molecule type" value="Genomic_DNA"/>
</dbReference>
<gene>
    <name evidence="2" type="ORF">HCU74_01715</name>
</gene>
<evidence type="ECO:0008006" key="4">
    <source>
        <dbReference type="Google" id="ProtNLM"/>
    </source>
</evidence>
<feature type="transmembrane region" description="Helical" evidence="1">
    <location>
        <begin position="114"/>
        <end position="136"/>
    </location>
</feature>
<keyword evidence="1" id="KW-1133">Transmembrane helix</keyword>
<evidence type="ECO:0000256" key="1">
    <source>
        <dbReference type="SAM" id="Phobius"/>
    </source>
</evidence>
<evidence type="ECO:0000313" key="2">
    <source>
        <dbReference type="EMBL" id="NKI16126.1"/>
    </source>
</evidence>
<name>A0ABX1GB31_9GAMM</name>
<reference evidence="2 3" key="1">
    <citation type="submission" date="2020-04" db="EMBL/GenBank/DDBJ databases">
        <authorList>
            <person name="Yoon J."/>
        </authorList>
    </citation>
    <scope>NUCLEOTIDE SEQUENCE [LARGE SCALE GENOMIC DNA]</scope>
    <source>
        <strain evidence="2 3">KMU-166</strain>
    </source>
</reference>
<accession>A0ABX1GB31</accession>
<organism evidence="2 3">
    <name type="scientific">Spongiibacter thalassae</name>
    <dbReference type="NCBI Taxonomy" id="2721624"/>
    <lineage>
        <taxon>Bacteria</taxon>
        <taxon>Pseudomonadati</taxon>
        <taxon>Pseudomonadota</taxon>
        <taxon>Gammaproteobacteria</taxon>
        <taxon>Cellvibrionales</taxon>
        <taxon>Spongiibacteraceae</taxon>
        <taxon>Spongiibacter</taxon>
    </lineage>
</organism>
<sequence length="148" mass="16422">MKIQIDIGRVFIAIGALIVCLYLFNSIFRSETKSFNGVVVDVSCKERMHGYDFDMSLALDNGESKSFSIGSISCGRLSVVEVGRTVSLKQRVFNNGVEELIVDEYPVFTERESFINALLGLILILSLFFGIGIASIKNARTREAEKLT</sequence>